<reference evidence="2 3" key="1">
    <citation type="journal article" date="2016" name="Nat. Commun.">
        <title>Thousands of microbial genomes shed light on interconnected biogeochemical processes in an aquifer system.</title>
        <authorList>
            <person name="Anantharaman K."/>
            <person name="Brown C.T."/>
            <person name="Hug L.A."/>
            <person name="Sharon I."/>
            <person name="Castelle C.J."/>
            <person name="Probst A.J."/>
            <person name="Thomas B.C."/>
            <person name="Singh A."/>
            <person name="Wilkins M.J."/>
            <person name="Karaoz U."/>
            <person name="Brodie E.L."/>
            <person name="Williams K.H."/>
            <person name="Hubbard S.S."/>
            <person name="Banfield J.F."/>
        </authorList>
    </citation>
    <scope>NUCLEOTIDE SEQUENCE [LARGE SCALE GENOMIC DNA]</scope>
</reference>
<keyword evidence="1" id="KW-0812">Transmembrane</keyword>
<keyword evidence="1" id="KW-0472">Membrane</keyword>
<protein>
    <recommendedName>
        <fullName evidence="4">DUF4145 domain-containing protein</fullName>
    </recommendedName>
</protein>
<evidence type="ECO:0000313" key="2">
    <source>
        <dbReference type="EMBL" id="OGZ61128.1"/>
    </source>
</evidence>
<dbReference type="AlphaFoldDB" id="A0A1G2HGX7"/>
<dbReference type="EMBL" id="MHOI01000028">
    <property type="protein sequence ID" value="OGZ61128.1"/>
    <property type="molecule type" value="Genomic_DNA"/>
</dbReference>
<organism evidence="2 3">
    <name type="scientific">Candidatus Spechtbacteria bacterium RIFCSPLOWO2_01_FULL_46_10</name>
    <dbReference type="NCBI Taxonomy" id="1802163"/>
    <lineage>
        <taxon>Bacteria</taxon>
        <taxon>Candidatus Spechtiibacteriota</taxon>
    </lineage>
</organism>
<feature type="transmembrane region" description="Helical" evidence="1">
    <location>
        <begin position="14"/>
        <end position="39"/>
    </location>
</feature>
<comment type="caution">
    <text evidence="2">The sequence shown here is derived from an EMBL/GenBank/DDBJ whole genome shotgun (WGS) entry which is preliminary data.</text>
</comment>
<name>A0A1G2HGX7_9BACT</name>
<sequence length="184" mass="21292">MEEIQQYIEQVNNILYSTAGIITQIVVGVISFGLFVYYIQLIRRTGILSLKYMQIKEGIAKTPAPVGKIRGKWTEVERKINSDDETQWKFAIIEADSILDDTLLSLGYSGENMGERLKNIRPGQLPHLDDVWRVHKVRNFIAHDPSYHVKHETARRAIEIYRRIFKELGILEDISEVVPPQEKK</sequence>
<evidence type="ECO:0000313" key="3">
    <source>
        <dbReference type="Proteomes" id="UP000179153"/>
    </source>
</evidence>
<dbReference type="STRING" id="1802163.A2932_00210"/>
<evidence type="ECO:0008006" key="4">
    <source>
        <dbReference type="Google" id="ProtNLM"/>
    </source>
</evidence>
<proteinExistence type="predicted"/>
<dbReference type="Proteomes" id="UP000179153">
    <property type="component" value="Unassembled WGS sequence"/>
</dbReference>
<accession>A0A1G2HGX7</accession>
<evidence type="ECO:0000256" key="1">
    <source>
        <dbReference type="SAM" id="Phobius"/>
    </source>
</evidence>
<gene>
    <name evidence="2" type="ORF">A2932_00210</name>
</gene>
<keyword evidence="1" id="KW-1133">Transmembrane helix</keyword>